<evidence type="ECO:0000259" key="3">
    <source>
        <dbReference type="Pfam" id="PF01642"/>
    </source>
</evidence>
<dbReference type="SUPFAM" id="SSF51703">
    <property type="entry name" value="Cobalamin (vitamin B12)-dependent enzymes"/>
    <property type="match status" value="1"/>
</dbReference>
<evidence type="ECO:0000313" key="5">
    <source>
        <dbReference type="Proteomes" id="UP000435304"/>
    </source>
</evidence>
<dbReference type="InterPro" id="IPR006098">
    <property type="entry name" value="MMCoA_mutase_a_cat"/>
</dbReference>
<name>A0A6A9UY71_9ACTN</name>
<proteinExistence type="predicted"/>
<protein>
    <submittedName>
        <fullName evidence="4">Methylmalonyl-CoA mutase</fullName>
    </submittedName>
</protein>
<evidence type="ECO:0000256" key="2">
    <source>
        <dbReference type="ARBA" id="ARBA00023235"/>
    </source>
</evidence>
<accession>A0A6A9UY71</accession>
<dbReference type="EMBL" id="WPCU01000006">
    <property type="protein sequence ID" value="MVA76407.1"/>
    <property type="molecule type" value="Genomic_DNA"/>
</dbReference>
<dbReference type="NCBIfam" id="TIGR00641">
    <property type="entry name" value="acid_CoA_mut_N"/>
    <property type="match status" value="1"/>
</dbReference>
<comment type="caution">
    <text evidence="4">The sequence shown here is derived from an EMBL/GenBank/DDBJ whole genome shotgun (WGS) entry which is preliminary data.</text>
</comment>
<feature type="domain" description="Methylmalonyl-CoA mutase alpha/beta chain catalytic" evidence="3">
    <location>
        <begin position="5"/>
        <end position="518"/>
    </location>
</feature>
<comment type="subunit">
    <text evidence="1">Heterodimer of an alpha and a beta chain.</text>
</comment>
<dbReference type="GO" id="GO:0004494">
    <property type="term" value="F:methylmalonyl-CoA mutase activity"/>
    <property type="evidence" value="ECO:0007669"/>
    <property type="project" value="UniProtKB-EC"/>
</dbReference>
<dbReference type="AlphaFoldDB" id="A0A6A9UY71"/>
<dbReference type="InterPro" id="IPR006099">
    <property type="entry name" value="MeMalonylCoA_mutase_a/b_cat"/>
</dbReference>
<sequence length="526" mass="57296">MHDRSESGTPIHPVYGPEALADFDPATELGEPGAFPYTRGIRPTMYTTRPWTMRQYAGFGTAAESNARYRELIAAGTTGLSVAFDLPTQMGHDSDAPLAAGEVGKVGVAVDSIEDMRVLLDGIPLGEVSTSMTINAPAAVLLLLYELVAEEQGVAPEQLTGTIQNDVLKEYIARGTYIFPPGPSLRLVADTFAYCRERMPRWNTISISGYHMAEAGATPAQEIAFTLADAIAYVETALATGLAVDEFAPRLSFFFVARTTLLEEVAKFRAARRIWARLMRDRFGARDPRSMMLRFHTQTAGVQLTAQQPEVNLARVTIQALAAVLGGTQSLHTNSFDEALALPTQKAARLALRTQQVIAHETDVTATVDPFAGSYAVESLTDDVEAEALRLMAEVEERGGAVRAIEEGFQKAEIERAAYRVAQQVDSGERVVVGVNRFTVDVEDPYQPLRVDPALEAAQVERLARLRSRRDQPAVDAALERLRQAAAGSANVLVPMREALRLQATVGEVCTTLRSVWGVHTPHETF</sequence>
<dbReference type="Proteomes" id="UP000435304">
    <property type="component" value="Unassembled WGS sequence"/>
</dbReference>
<dbReference type="InterPro" id="IPR016176">
    <property type="entry name" value="Cbl-dep_enz_cat"/>
</dbReference>
<dbReference type="PANTHER" id="PTHR48101:SF1">
    <property type="entry name" value="METHYLMALONYL-COA MUTASE, LARGE SUBUNIT"/>
    <property type="match status" value="1"/>
</dbReference>
<dbReference type="Gene3D" id="3.20.20.240">
    <property type="entry name" value="Methylmalonyl-CoA mutase"/>
    <property type="match status" value="1"/>
</dbReference>
<reference evidence="4 5" key="1">
    <citation type="submission" date="2019-12" db="EMBL/GenBank/DDBJ databases">
        <title>Auraticoccus cholistani sp. nov., an actinomycete isolated from soil of Cholistan desert.</title>
        <authorList>
            <person name="Cheema M.T."/>
        </authorList>
    </citation>
    <scope>NUCLEOTIDE SEQUENCE [LARGE SCALE GENOMIC DNA]</scope>
    <source>
        <strain evidence="4 5">F435</strain>
    </source>
</reference>
<organism evidence="4 5">
    <name type="scientific">Auraticoccus cholistanensis</name>
    <dbReference type="NCBI Taxonomy" id="2656650"/>
    <lineage>
        <taxon>Bacteria</taxon>
        <taxon>Bacillati</taxon>
        <taxon>Actinomycetota</taxon>
        <taxon>Actinomycetes</taxon>
        <taxon>Propionibacteriales</taxon>
        <taxon>Propionibacteriaceae</taxon>
        <taxon>Auraticoccus</taxon>
    </lineage>
</organism>
<dbReference type="RefSeq" id="WP_331714661.1">
    <property type="nucleotide sequence ID" value="NZ_WPCU01000006.1"/>
</dbReference>
<gene>
    <name evidence="4" type="ORF">GC722_10285</name>
</gene>
<dbReference type="PANTHER" id="PTHR48101">
    <property type="entry name" value="METHYLMALONYL-COA MUTASE, MITOCHONDRIAL-RELATED"/>
    <property type="match status" value="1"/>
</dbReference>
<dbReference type="Pfam" id="PF01642">
    <property type="entry name" value="MM_CoA_mutase"/>
    <property type="match status" value="1"/>
</dbReference>
<keyword evidence="5" id="KW-1185">Reference proteome</keyword>
<evidence type="ECO:0000256" key="1">
    <source>
        <dbReference type="ARBA" id="ARBA00011870"/>
    </source>
</evidence>
<evidence type="ECO:0000313" key="4">
    <source>
        <dbReference type="EMBL" id="MVA76407.1"/>
    </source>
</evidence>
<keyword evidence="2" id="KW-0413">Isomerase</keyword>
<dbReference type="GO" id="GO:0031419">
    <property type="term" value="F:cobalamin binding"/>
    <property type="evidence" value="ECO:0007669"/>
    <property type="project" value="UniProtKB-KW"/>
</dbReference>